<proteinExistence type="predicted"/>
<protein>
    <recommendedName>
        <fullName evidence="1">Retrotransposon gag domain-containing protein</fullName>
    </recommendedName>
</protein>
<dbReference type="Pfam" id="PF03732">
    <property type="entry name" value="Retrotrans_gag"/>
    <property type="match status" value="1"/>
</dbReference>
<comment type="caution">
    <text evidence="2">The sequence shown here is derived from an EMBL/GenBank/DDBJ whole genome shotgun (WGS) entry which is preliminary data.</text>
</comment>
<feature type="domain" description="Retrotransposon gag" evidence="1">
    <location>
        <begin position="211"/>
        <end position="277"/>
    </location>
</feature>
<dbReference type="Proteomes" id="UP001168821">
    <property type="component" value="Unassembled WGS sequence"/>
</dbReference>
<dbReference type="AlphaFoldDB" id="A0AA38IZ79"/>
<reference evidence="2" key="1">
    <citation type="journal article" date="2023" name="G3 (Bethesda)">
        <title>Whole genome assemblies of Zophobas morio and Tenebrio molitor.</title>
        <authorList>
            <person name="Kaur S."/>
            <person name="Stinson S.A."/>
            <person name="diCenzo G.C."/>
        </authorList>
    </citation>
    <scope>NUCLEOTIDE SEQUENCE</scope>
    <source>
        <strain evidence="2">QUZm001</strain>
    </source>
</reference>
<accession>A0AA38IZ79</accession>
<name>A0AA38IZ79_9CUCU</name>
<evidence type="ECO:0000313" key="2">
    <source>
        <dbReference type="EMBL" id="KAJ3666073.1"/>
    </source>
</evidence>
<sequence length="279" mass="32611">MDNDSVMVEYLERDEIIYELQLRGAIASDLDSTDELCEFLRERMIVERQGVELEECGQRECGRELQTCSFKEHRLRQLLREARLTNDLINRVEALLWHLSGRVHRISALTEGQQGDRAELQLRLRESKRWYRERLRLGAVQGVQRPESSDSGERARAVGENPDAIPISKWGVTFSGKETEPVAVLKFLKRVEEGRSMNGIDEERMRRGFAQLLEPPALTWYRQCVRDSVSSWRELKERLKQEFLPDDYEEGVLETLRECKQGSSERVSFFVARFEEISE</sequence>
<dbReference type="InterPro" id="IPR005162">
    <property type="entry name" value="Retrotrans_gag_dom"/>
</dbReference>
<evidence type="ECO:0000313" key="3">
    <source>
        <dbReference type="Proteomes" id="UP001168821"/>
    </source>
</evidence>
<organism evidence="2 3">
    <name type="scientific">Zophobas morio</name>
    <dbReference type="NCBI Taxonomy" id="2755281"/>
    <lineage>
        <taxon>Eukaryota</taxon>
        <taxon>Metazoa</taxon>
        <taxon>Ecdysozoa</taxon>
        <taxon>Arthropoda</taxon>
        <taxon>Hexapoda</taxon>
        <taxon>Insecta</taxon>
        <taxon>Pterygota</taxon>
        <taxon>Neoptera</taxon>
        <taxon>Endopterygota</taxon>
        <taxon>Coleoptera</taxon>
        <taxon>Polyphaga</taxon>
        <taxon>Cucujiformia</taxon>
        <taxon>Tenebrionidae</taxon>
        <taxon>Zophobas</taxon>
    </lineage>
</organism>
<keyword evidence="3" id="KW-1185">Reference proteome</keyword>
<gene>
    <name evidence="2" type="ORF">Zmor_001528</name>
</gene>
<evidence type="ECO:0000259" key="1">
    <source>
        <dbReference type="Pfam" id="PF03732"/>
    </source>
</evidence>
<dbReference type="EMBL" id="JALNTZ010000001">
    <property type="protein sequence ID" value="KAJ3666073.1"/>
    <property type="molecule type" value="Genomic_DNA"/>
</dbReference>